<dbReference type="InterPro" id="IPR036915">
    <property type="entry name" value="Cyclin-like_sf"/>
</dbReference>
<evidence type="ECO:0000313" key="3">
    <source>
        <dbReference type="Proteomes" id="UP000245699"/>
    </source>
</evidence>
<comment type="caution">
    <text evidence="2">The sequence shown here is derived from an EMBL/GenBank/DDBJ whole genome shotgun (WGS) entry which is preliminary data.</text>
</comment>
<gene>
    <name evidence="2" type="ORF">BB559_002925</name>
</gene>
<proteinExistence type="predicted"/>
<feature type="compositionally biased region" description="Polar residues" evidence="1">
    <location>
        <begin position="343"/>
        <end position="352"/>
    </location>
</feature>
<evidence type="ECO:0000313" key="2">
    <source>
        <dbReference type="EMBL" id="PVU94813.1"/>
    </source>
</evidence>
<feature type="region of interest" description="Disordered" evidence="1">
    <location>
        <begin position="302"/>
        <end position="352"/>
    </location>
</feature>
<feature type="compositionally biased region" description="Polar residues" evidence="1">
    <location>
        <begin position="305"/>
        <end position="316"/>
    </location>
</feature>
<dbReference type="Gene3D" id="1.10.472.10">
    <property type="entry name" value="Cyclin-like"/>
    <property type="match status" value="1"/>
</dbReference>
<dbReference type="AlphaFoldDB" id="A0A2T9YR31"/>
<dbReference type="SUPFAM" id="SSF47954">
    <property type="entry name" value="Cyclin-like"/>
    <property type="match status" value="1"/>
</dbReference>
<feature type="compositionally biased region" description="Basic and acidic residues" evidence="1">
    <location>
        <begin position="317"/>
        <end position="342"/>
    </location>
</feature>
<organism evidence="2 3">
    <name type="scientific">Furculomyces boomerangus</name>
    <dbReference type="NCBI Taxonomy" id="61424"/>
    <lineage>
        <taxon>Eukaryota</taxon>
        <taxon>Fungi</taxon>
        <taxon>Fungi incertae sedis</taxon>
        <taxon>Zoopagomycota</taxon>
        <taxon>Kickxellomycotina</taxon>
        <taxon>Harpellomycetes</taxon>
        <taxon>Harpellales</taxon>
        <taxon>Harpellaceae</taxon>
        <taxon>Furculomyces</taxon>
    </lineage>
</organism>
<dbReference type="InterPro" id="IPR043198">
    <property type="entry name" value="Cyclin/Ssn8"/>
</dbReference>
<dbReference type="EMBL" id="MBFT01000220">
    <property type="protein sequence ID" value="PVU94813.1"/>
    <property type="molecule type" value="Genomic_DNA"/>
</dbReference>
<keyword evidence="3" id="KW-1185">Reference proteome</keyword>
<dbReference type="OrthoDB" id="25002at2759"/>
<dbReference type="GO" id="GO:0016538">
    <property type="term" value="F:cyclin-dependent protein serine/threonine kinase regulator activity"/>
    <property type="evidence" value="ECO:0007669"/>
    <property type="project" value="InterPro"/>
</dbReference>
<reference evidence="2 3" key="1">
    <citation type="journal article" date="2018" name="MBio">
        <title>Comparative Genomics Reveals the Core Gene Toolbox for the Fungus-Insect Symbiosis.</title>
        <authorList>
            <person name="Wang Y."/>
            <person name="Stata M."/>
            <person name="Wang W."/>
            <person name="Stajich J.E."/>
            <person name="White M.M."/>
            <person name="Moncalvo J.M."/>
        </authorList>
    </citation>
    <scope>NUCLEOTIDE SEQUENCE [LARGE SCALE GENOMIC DNA]</scope>
    <source>
        <strain evidence="2 3">AUS-77-4</strain>
    </source>
</reference>
<protein>
    <submittedName>
        <fullName evidence="2">Uncharacterized protein</fullName>
    </submittedName>
</protein>
<dbReference type="Proteomes" id="UP000245699">
    <property type="component" value="Unassembled WGS sequence"/>
</dbReference>
<dbReference type="GO" id="GO:0006357">
    <property type="term" value="P:regulation of transcription by RNA polymerase II"/>
    <property type="evidence" value="ECO:0007669"/>
    <property type="project" value="InterPro"/>
</dbReference>
<evidence type="ECO:0000256" key="1">
    <source>
        <dbReference type="SAM" id="MobiDB-lite"/>
    </source>
</evidence>
<accession>A0A2T9YR31</accession>
<dbReference type="PANTHER" id="PTHR10026">
    <property type="entry name" value="CYCLIN"/>
    <property type="match status" value="1"/>
</dbReference>
<name>A0A2T9YR31_9FUNG</name>
<sequence>MESIINSNTSYKRTYFTREKIIEMQKKSMGLGENECIYLEYPDLLTALESCMIVKQVAGIVGFQGLQGDADKKELAICVLSMSSKMEETIKKVRELVTKAYFVDEEGELIRGTTESEIESKRLEVLGHEGLVLKAINFDFSTTETHLDFIKIAKMLNCKKFEKKEYTKVDFQTPLSIQHGPLVLVVGAIVMGIGLGGGERTETHELFWRGVRRGGYREVGRIEGEQFGSEKEFEEKVGEEFESVGKIRGTENKWWERLGVLEKEVEDYLWQMAELYTNYERIRSRLEIRGGNISRNIRAKLLGSVDSQPQDSTRNTPQERKGDWAEADRANRREEKRPKTESGETNGRLQAD</sequence>